<sequence>MDRSDYLPADKLQELLAQIDPTLQLDHSAEEMLQDVADDFVENVTAFACELVRHREGAVLEEKDIKLALEKRWDMRLAGVGDLVKKPPQAPVRVHLERMQAVRRSQNRS</sequence>
<dbReference type="CDD" id="cd07981">
    <property type="entry name" value="HFD_TAF12"/>
    <property type="match status" value="1"/>
</dbReference>
<dbReference type="GO" id="GO:0003677">
    <property type="term" value="F:DNA binding"/>
    <property type="evidence" value="ECO:0007669"/>
    <property type="project" value="TreeGrafter"/>
</dbReference>
<evidence type="ECO:0000259" key="6">
    <source>
        <dbReference type="Pfam" id="PF03847"/>
    </source>
</evidence>
<dbReference type="PANTHER" id="PTHR12264:SF21">
    <property type="entry name" value="TRANSCRIPTION INITIATION FACTOR TFIID SUBUNIT 12"/>
    <property type="match status" value="1"/>
</dbReference>
<protein>
    <recommendedName>
        <fullName evidence="6">Transcription initiation factor TFIID subunit 12 domain-containing protein</fullName>
    </recommendedName>
</protein>
<proteinExistence type="inferred from homology"/>
<organism evidence="7">
    <name type="scientific">Calcidiscus leptoporus</name>
    <dbReference type="NCBI Taxonomy" id="127549"/>
    <lineage>
        <taxon>Eukaryota</taxon>
        <taxon>Haptista</taxon>
        <taxon>Haptophyta</taxon>
        <taxon>Prymnesiophyceae</taxon>
        <taxon>Coccolithales</taxon>
        <taxon>Calcidiscaceae</taxon>
        <taxon>Calcidiscus</taxon>
    </lineage>
</organism>
<evidence type="ECO:0000256" key="3">
    <source>
        <dbReference type="ARBA" id="ARBA00023015"/>
    </source>
</evidence>
<dbReference type="InterPro" id="IPR009072">
    <property type="entry name" value="Histone-fold"/>
</dbReference>
<keyword evidence="4" id="KW-0804">Transcription</keyword>
<comment type="similarity">
    <text evidence="2">Belongs to the TAF12 family.</text>
</comment>
<dbReference type="EMBL" id="HBER01002202">
    <property type="protein sequence ID" value="CAD8524651.1"/>
    <property type="molecule type" value="Transcribed_RNA"/>
</dbReference>
<evidence type="ECO:0000256" key="5">
    <source>
        <dbReference type="ARBA" id="ARBA00023242"/>
    </source>
</evidence>
<dbReference type="PANTHER" id="PTHR12264">
    <property type="entry name" value="TRANSCRIPTION INITIATION FACTOR TFIID SUBUNIT 12"/>
    <property type="match status" value="1"/>
</dbReference>
<feature type="domain" description="Transcription initiation factor TFIID subunit 12" evidence="6">
    <location>
        <begin position="11"/>
        <end position="75"/>
    </location>
</feature>
<dbReference type="Pfam" id="PF03847">
    <property type="entry name" value="TFIID_20kDa"/>
    <property type="match status" value="1"/>
</dbReference>
<dbReference type="AlphaFoldDB" id="A0A7S0IKH7"/>
<dbReference type="InterPro" id="IPR037794">
    <property type="entry name" value="TAF12"/>
</dbReference>
<evidence type="ECO:0000313" key="7">
    <source>
        <dbReference type="EMBL" id="CAD8524651.1"/>
    </source>
</evidence>
<dbReference type="GO" id="GO:0046982">
    <property type="term" value="F:protein heterodimerization activity"/>
    <property type="evidence" value="ECO:0007669"/>
    <property type="project" value="InterPro"/>
</dbReference>
<evidence type="ECO:0000256" key="1">
    <source>
        <dbReference type="ARBA" id="ARBA00004123"/>
    </source>
</evidence>
<keyword evidence="5" id="KW-0539">Nucleus</keyword>
<keyword evidence="3" id="KW-0805">Transcription regulation</keyword>
<dbReference type="GO" id="GO:0051123">
    <property type="term" value="P:RNA polymerase II preinitiation complex assembly"/>
    <property type="evidence" value="ECO:0007669"/>
    <property type="project" value="TreeGrafter"/>
</dbReference>
<accession>A0A7S0IKH7</accession>
<dbReference type="InterPro" id="IPR003228">
    <property type="entry name" value="TFIID_TAF12_dom"/>
</dbReference>
<name>A0A7S0IKH7_9EUKA</name>
<reference evidence="7" key="1">
    <citation type="submission" date="2021-01" db="EMBL/GenBank/DDBJ databases">
        <authorList>
            <person name="Corre E."/>
            <person name="Pelletier E."/>
            <person name="Niang G."/>
            <person name="Scheremetjew M."/>
            <person name="Finn R."/>
            <person name="Kale V."/>
            <person name="Holt S."/>
            <person name="Cochrane G."/>
            <person name="Meng A."/>
            <person name="Brown T."/>
            <person name="Cohen L."/>
        </authorList>
    </citation>
    <scope>NUCLEOTIDE SEQUENCE</scope>
    <source>
        <strain evidence="7">RCC1130</strain>
    </source>
</reference>
<dbReference type="SUPFAM" id="SSF47113">
    <property type="entry name" value="Histone-fold"/>
    <property type="match status" value="1"/>
</dbReference>
<dbReference type="GO" id="GO:0017025">
    <property type="term" value="F:TBP-class protein binding"/>
    <property type="evidence" value="ECO:0007669"/>
    <property type="project" value="TreeGrafter"/>
</dbReference>
<evidence type="ECO:0000256" key="2">
    <source>
        <dbReference type="ARBA" id="ARBA00007530"/>
    </source>
</evidence>
<dbReference type="GO" id="GO:0000124">
    <property type="term" value="C:SAGA complex"/>
    <property type="evidence" value="ECO:0007669"/>
    <property type="project" value="InterPro"/>
</dbReference>
<dbReference type="GO" id="GO:0005669">
    <property type="term" value="C:transcription factor TFIID complex"/>
    <property type="evidence" value="ECO:0007669"/>
    <property type="project" value="InterPro"/>
</dbReference>
<evidence type="ECO:0000256" key="4">
    <source>
        <dbReference type="ARBA" id="ARBA00023163"/>
    </source>
</evidence>
<gene>
    <name evidence="7" type="ORF">CLEP1334_LOCUS1183</name>
</gene>
<comment type="subcellular location">
    <subcellularLocation>
        <location evidence="1">Nucleus</location>
    </subcellularLocation>
</comment>
<dbReference type="Gene3D" id="1.10.20.10">
    <property type="entry name" value="Histone, subunit A"/>
    <property type="match status" value="1"/>
</dbReference>